<name>A0A1D2VR37_9ASCO</name>
<protein>
    <submittedName>
        <fullName evidence="1">NUZM subunit of mitochondrial NADH:ubiquinone oxidoreductase</fullName>
    </submittedName>
</protein>
<sequence length="191" mass="21147">MSGGPVPIWKKYTTGSTGIWERIRRLLVLVPNRSSGNPLVPLYRVPPPGSQPKAKDYTDPFTIPAGNIIKNQYYKRDHRRNYPRVSSFDQNKISGLLKLGTEASPRVSIGDKGYLELLPFKTPGSELTYLSETLSNVPESVIKGQVLGVNGEAITAPNLNKGKKWVILTEAQSGMFSSEYPCRLFNQVPNA</sequence>
<dbReference type="RefSeq" id="XP_020050381.1">
    <property type="nucleotide sequence ID" value="XM_020194327.1"/>
</dbReference>
<accession>A0A1D2VR37</accession>
<dbReference type="GeneID" id="30967963"/>
<keyword evidence="1" id="KW-0830">Ubiquinone</keyword>
<dbReference type="STRING" id="1344418.A0A1D2VR37"/>
<dbReference type="EMBL" id="KV454475">
    <property type="protein sequence ID" value="ODV64074.1"/>
    <property type="molecule type" value="Genomic_DNA"/>
</dbReference>
<dbReference type="PIRSF" id="PIRSF022976">
    <property type="entry name" value="NADH_Oxi_21kDa"/>
    <property type="match status" value="1"/>
</dbReference>
<dbReference type="Proteomes" id="UP000095038">
    <property type="component" value="Unassembled WGS sequence"/>
</dbReference>
<dbReference type="InParanoid" id="A0A1D2VR37"/>
<gene>
    <name evidence="1" type="ORF">ASCRUDRAFT_79004</name>
</gene>
<proteinExistence type="predicted"/>
<dbReference type="AlphaFoldDB" id="A0A1D2VR37"/>
<dbReference type="CDD" id="cd22849">
    <property type="entry name" value="NuzM"/>
    <property type="match status" value="1"/>
</dbReference>
<dbReference type="PANTHER" id="PTHR37325:SF1">
    <property type="entry name" value="OXIDOREDUCTASE 21 KDA SUBUNIT, PUTATIVE (AFU_ORTHOLOGUE AFUA_4G05910)-RELATED"/>
    <property type="match status" value="1"/>
</dbReference>
<reference evidence="2" key="1">
    <citation type="submission" date="2016-05" db="EMBL/GenBank/DDBJ databases">
        <title>Comparative genomics of biotechnologically important yeasts.</title>
        <authorList>
            <consortium name="DOE Joint Genome Institute"/>
            <person name="Riley R."/>
            <person name="Haridas S."/>
            <person name="Wolfe K.H."/>
            <person name="Lopes M.R."/>
            <person name="Hittinger C.T."/>
            <person name="Goker M."/>
            <person name="Salamov A."/>
            <person name="Wisecaver J."/>
            <person name="Long T.M."/>
            <person name="Aerts A.L."/>
            <person name="Barry K."/>
            <person name="Choi C."/>
            <person name="Clum A."/>
            <person name="Coughlan A.Y."/>
            <person name="Deshpande S."/>
            <person name="Douglass A.P."/>
            <person name="Hanson S.J."/>
            <person name="Klenk H.-P."/>
            <person name="Labutti K."/>
            <person name="Lapidus A."/>
            <person name="Lindquist E."/>
            <person name="Lipzen A."/>
            <person name="Meier-Kolthoff J.P."/>
            <person name="Ohm R.A."/>
            <person name="Otillar R.P."/>
            <person name="Pangilinan J."/>
            <person name="Peng Y."/>
            <person name="Rokas A."/>
            <person name="Rosa C.A."/>
            <person name="Scheuner C."/>
            <person name="Sibirny A.A."/>
            <person name="Slot J.C."/>
            <person name="Stielow J.B."/>
            <person name="Sun H."/>
            <person name="Kurtzman C.P."/>
            <person name="Blackwell M."/>
            <person name="Grigoriev I.V."/>
            <person name="Jeffries T.W."/>
        </authorList>
    </citation>
    <scope>NUCLEOTIDE SEQUENCE [LARGE SCALE GENOMIC DNA]</scope>
    <source>
        <strain evidence="2">DSM 1968</strain>
    </source>
</reference>
<evidence type="ECO:0000313" key="1">
    <source>
        <dbReference type="EMBL" id="ODV64074.1"/>
    </source>
</evidence>
<evidence type="ECO:0000313" key="2">
    <source>
        <dbReference type="Proteomes" id="UP000095038"/>
    </source>
</evidence>
<dbReference type="PANTHER" id="PTHR37325">
    <property type="entry name" value="OXIDOREDUCTASE 21 KDA SUBUNIT, PUTATIVE (AFU_ORTHOLOGUE AFUA_4G05910)-RELATED"/>
    <property type="match status" value="1"/>
</dbReference>
<keyword evidence="2" id="KW-1185">Reference proteome</keyword>
<dbReference type="InterPro" id="IPR016813">
    <property type="entry name" value="NADH_Ub_cplx-1_21kDa"/>
</dbReference>
<dbReference type="OrthoDB" id="2093493at2759"/>
<organism evidence="1 2">
    <name type="scientific">Ascoidea rubescens DSM 1968</name>
    <dbReference type="NCBI Taxonomy" id="1344418"/>
    <lineage>
        <taxon>Eukaryota</taxon>
        <taxon>Fungi</taxon>
        <taxon>Dikarya</taxon>
        <taxon>Ascomycota</taxon>
        <taxon>Saccharomycotina</taxon>
        <taxon>Saccharomycetes</taxon>
        <taxon>Ascoideaceae</taxon>
        <taxon>Ascoidea</taxon>
    </lineage>
</organism>